<accession>A0A3A6PKL3</accession>
<dbReference type="CDD" id="cd06225">
    <property type="entry name" value="HAMP"/>
    <property type="match status" value="1"/>
</dbReference>
<feature type="transmembrane region" description="Helical" evidence="7">
    <location>
        <begin position="44"/>
        <end position="64"/>
    </location>
</feature>
<feature type="transmembrane region" description="Helical" evidence="7">
    <location>
        <begin position="12"/>
        <end position="32"/>
    </location>
</feature>
<evidence type="ECO:0000256" key="6">
    <source>
        <dbReference type="PROSITE-ProRule" id="PRU00284"/>
    </source>
</evidence>
<gene>
    <name evidence="10" type="ORF">D3P09_10555</name>
</gene>
<comment type="subcellular location">
    <subcellularLocation>
        <location evidence="1">Cell membrane</location>
    </subcellularLocation>
</comment>
<dbReference type="SMART" id="SM00283">
    <property type="entry name" value="MA"/>
    <property type="match status" value="1"/>
</dbReference>
<dbReference type="Pfam" id="PF00672">
    <property type="entry name" value="HAMP"/>
    <property type="match status" value="1"/>
</dbReference>
<dbReference type="EMBL" id="QXQB01000002">
    <property type="protein sequence ID" value="RJX39828.1"/>
    <property type="molecule type" value="Genomic_DNA"/>
</dbReference>
<keyword evidence="7" id="KW-1133">Transmembrane helix</keyword>
<dbReference type="PANTHER" id="PTHR32089:SF112">
    <property type="entry name" value="LYSOZYME-LIKE PROTEIN-RELATED"/>
    <property type="match status" value="1"/>
</dbReference>
<dbReference type="PANTHER" id="PTHR32089">
    <property type="entry name" value="METHYL-ACCEPTING CHEMOTAXIS PROTEIN MCPB"/>
    <property type="match status" value="1"/>
</dbReference>
<dbReference type="SUPFAM" id="SSF58104">
    <property type="entry name" value="Methyl-accepting chemotaxis protein (MCP) signaling domain"/>
    <property type="match status" value="1"/>
</dbReference>
<dbReference type="Gene3D" id="1.10.287.950">
    <property type="entry name" value="Methyl-accepting chemotaxis protein"/>
    <property type="match status" value="1"/>
</dbReference>
<dbReference type="RefSeq" id="WP_120109621.1">
    <property type="nucleotide sequence ID" value="NZ_QXQB01000002.1"/>
</dbReference>
<name>A0A3A6PKL3_9BACL</name>
<reference evidence="10 11" key="1">
    <citation type="submission" date="2018-09" db="EMBL/GenBank/DDBJ databases">
        <title>Paenibacillus aracenensis nov. sp. isolated from a cave in southern Spain.</title>
        <authorList>
            <person name="Jurado V."/>
            <person name="Gutierrez-Patricio S."/>
            <person name="Gonzalez-Pimentel J.L."/>
            <person name="Miller A.Z."/>
            <person name="Laiz L."/>
            <person name="Saiz-Jimenez C."/>
        </authorList>
    </citation>
    <scope>NUCLEOTIDE SEQUENCE [LARGE SCALE GENOMIC DNA]</scope>
    <source>
        <strain evidence="10 11">JCM 19203</strain>
    </source>
</reference>
<comment type="similarity">
    <text evidence="5">Belongs to the methyl-accepting chemotaxis (MCP) protein family.</text>
</comment>
<organism evidence="10 11">
    <name type="scientific">Paenibacillus pinisoli</name>
    <dbReference type="NCBI Taxonomy" id="1276110"/>
    <lineage>
        <taxon>Bacteria</taxon>
        <taxon>Bacillati</taxon>
        <taxon>Bacillota</taxon>
        <taxon>Bacilli</taxon>
        <taxon>Bacillales</taxon>
        <taxon>Paenibacillaceae</taxon>
        <taxon>Paenibacillus</taxon>
    </lineage>
</organism>
<feature type="domain" description="Methyl-accepting transducer" evidence="8">
    <location>
        <begin position="139"/>
        <end position="410"/>
    </location>
</feature>
<protein>
    <submittedName>
        <fullName evidence="10">Methyl-accepting chemotaxis protein</fullName>
    </submittedName>
</protein>
<keyword evidence="2" id="KW-1003">Cell membrane</keyword>
<evidence type="ECO:0000313" key="11">
    <source>
        <dbReference type="Proteomes" id="UP000267798"/>
    </source>
</evidence>
<evidence type="ECO:0000256" key="2">
    <source>
        <dbReference type="ARBA" id="ARBA00022475"/>
    </source>
</evidence>
<dbReference type="GO" id="GO:0007165">
    <property type="term" value="P:signal transduction"/>
    <property type="evidence" value="ECO:0007669"/>
    <property type="project" value="UniProtKB-KW"/>
</dbReference>
<keyword evidence="11" id="KW-1185">Reference proteome</keyword>
<evidence type="ECO:0000259" key="9">
    <source>
        <dbReference type="PROSITE" id="PS50885"/>
    </source>
</evidence>
<evidence type="ECO:0000256" key="5">
    <source>
        <dbReference type="ARBA" id="ARBA00029447"/>
    </source>
</evidence>
<dbReference type="PROSITE" id="PS50111">
    <property type="entry name" value="CHEMOTAXIS_TRANSDUC_2"/>
    <property type="match status" value="1"/>
</dbReference>
<evidence type="ECO:0000259" key="8">
    <source>
        <dbReference type="PROSITE" id="PS50111"/>
    </source>
</evidence>
<dbReference type="GO" id="GO:0005886">
    <property type="term" value="C:plasma membrane"/>
    <property type="evidence" value="ECO:0007669"/>
    <property type="project" value="UniProtKB-SubCell"/>
</dbReference>
<evidence type="ECO:0000313" key="10">
    <source>
        <dbReference type="EMBL" id="RJX39828.1"/>
    </source>
</evidence>
<dbReference type="Proteomes" id="UP000267798">
    <property type="component" value="Unassembled WGS sequence"/>
</dbReference>
<feature type="domain" description="HAMP" evidence="9">
    <location>
        <begin position="67"/>
        <end position="120"/>
    </location>
</feature>
<dbReference type="PROSITE" id="PS50885">
    <property type="entry name" value="HAMP"/>
    <property type="match status" value="1"/>
</dbReference>
<dbReference type="AlphaFoldDB" id="A0A3A6PKL3"/>
<evidence type="ECO:0000256" key="3">
    <source>
        <dbReference type="ARBA" id="ARBA00023136"/>
    </source>
</evidence>
<keyword evidence="4 6" id="KW-0807">Transducer</keyword>
<dbReference type="InterPro" id="IPR004089">
    <property type="entry name" value="MCPsignal_dom"/>
</dbReference>
<keyword evidence="3 7" id="KW-0472">Membrane</keyword>
<evidence type="ECO:0000256" key="1">
    <source>
        <dbReference type="ARBA" id="ARBA00004236"/>
    </source>
</evidence>
<dbReference type="InterPro" id="IPR003660">
    <property type="entry name" value="HAMP_dom"/>
</dbReference>
<comment type="caution">
    <text evidence="10">The sequence shown here is derived from an EMBL/GenBank/DDBJ whole genome shotgun (WGS) entry which is preliminary data.</text>
</comment>
<proteinExistence type="inferred from homology"/>
<dbReference type="Pfam" id="PF00015">
    <property type="entry name" value="MCPsignal"/>
    <property type="match status" value="1"/>
</dbReference>
<sequence length="426" mass="45600">MKLSTSLVTKIVAGISLVATTTYGTSAFFIFVLKDYLAPNMESWLFTSLTFGMGVFWTGFLGWLTARWLVKPLNDLHKAADIAAKGDLKAGVSIPKSGDELSQLANSFNEMITSLRGIIANIDTHSKATGTEVEHLRLALEQVASLLTVVTERVGEISANTDTQAQLSDAMYVSIQDIAGLSADASACTEVAQQDAKDMSLAMISSNESVDELSSTMNRLAAEGEETAVIMSKLKERADQIGDIIHAVEEISSRTNLLALNASIEAAHAGEHGQGFQVVAIEIRKLANHTSLEVKNIGDLIEAIHADLSLAVSRMEQQARHTHVGAAKTTETIGHLQLIAESVERTVGAIDRIAELMGIQSAKMNTMLVDAGQVADAAKENADKLGKISASVQEQNAMVEEVAAASNELQNMTVALQSGIEKFQYK</sequence>
<dbReference type="Gene3D" id="6.10.340.10">
    <property type="match status" value="1"/>
</dbReference>
<dbReference type="OrthoDB" id="2489132at2"/>
<keyword evidence="7" id="KW-0812">Transmembrane</keyword>
<evidence type="ECO:0000256" key="7">
    <source>
        <dbReference type="SAM" id="Phobius"/>
    </source>
</evidence>
<evidence type="ECO:0000256" key="4">
    <source>
        <dbReference type="ARBA" id="ARBA00023224"/>
    </source>
</evidence>
<dbReference type="SMART" id="SM00304">
    <property type="entry name" value="HAMP"/>
    <property type="match status" value="1"/>
</dbReference>